<organism evidence="1 3">
    <name type="scientific">Chromobacterium phragmitis</name>
    <dbReference type="NCBI Taxonomy" id="2202141"/>
    <lineage>
        <taxon>Bacteria</taxon>
        <taxon>Pseudomonadati</taxon>
        <taxon>Pseudomonadota</taxon>
        <taxon>Betaproteobacteria</taxon>
        <taxon>Neisseriales</taxon>
        <taxon>Chromobacteriaceae</taxon>
        <taxon>Chromobacterium</taxon>
    </lineage>
</organism>
<protein>
    <submittedName>
        <fullName evidence="1">Uncharacterized protein</fullName>
    </submittedName>
</protein>
<gene>
    <name evidence="2" type="ORF">ABI908_01640</name>
    <name evidence="1" type="ORF">DK843_03920</name>
</gene>
<proteinExistence type="predicted"/>
<dbReference type="AlphaFoldDB" id="A0A344UE42"/>
<dbReference type="RefSeq" id="WP_114063208.1">
    <property type="nucleotide sequence ID" value="NZ_CP029554.1"/>
</dbReference>
<sequence length="63" mass="6952">MEQRFNGLYFFAFPRLPVGESQTSQDDFPIRPPFAVTNGDIQNAGQQVAVIVLSAAGEKDFFA</sequence>
<dbReference type="EMBL" id="CP029554">
    <property type="protein sequence ID" value="AXE33540.1"/>
    <property type="molecule type" value="Genomic_DNA"/>
</dbReference>
<evidence type="ECO:0000313" key="4">
    <source>
        <dbReference type="Proteomes" id="UP001462502"/>
    </source>
</evidence>
<keyword evidence="4" id="KW-1185">Reference proteome</keyword>
<dbReference type="Proteomes" id="UP000252038">
    <property type="component" value="Chromosome"/>
</dbReference>
<evidence type="ECO:0000313" key="2">
    <source>
        <dbReference type="EMBL" id="MEO9382818.1"/>
    </source>
</evidence>
<dbReference type="Proteomes" id="UP001462502">
    <property type="component" value="Unassembled WGS sequence"/>
</dbReference>
<dbReference type="KEGG" id="chrb:DK843_03920"/>
<dbReference type="KEGG" id="chri:DK842_20930"/>
<name>A0A344UE42_9NEIS</name>
<accession>A0A344UE42</accession>
<reference evidence="1 3" key="1">
    <citation type="submission" date="2018-05" db="EMBL/GenBank/DDBJ databases">
        <title>Genome sequencing, assembly and analysis of the novel insecticidal bacterium, Chromobacterium phragmitis.</title>
        <authorList>
            <person name="Sparks M.E."/>
            <person name="Blackburn M.B."/>
            <person name="Gundersen-Rindal D.E."/>
        </authorList>
    </citation>
    <scope>NUCLEOTIDE SEQUENCE [LARGE SCALE GENOMIC DNA]</scope>
    <source>
        <strain evidence="1">IIBBL 274-1</strain>
    </source>
</reference>
<dbReference type="EMBL" id="JBDXMI010000001">
    <property type="protein sequence ID" value="MEO9382818.1"/>
    <property type="molecule type" value="Genomic_DNA"/>
</dbReference>
<reference evidence="2 4" key="2">
    <citation type="submission" date="2024-05" db="EMBL/GenBank/DDBJ databases">
        <authorList>
            <person name="De Oliveira J.P."/>
            <person name="Noriler S.A."/>
            <person name="De Oliveira A.G."/>
            <person name="Sipoli D.S."/>
        </authorList>
    </citation>
    <scope>NUCLEOTIDE SEQUENCE [LARGE SCALE GENOMIC DNA]</scope>
    <source>
        <strain evidence="2 4">LABIM192</strain>
    </source>
</reference>
<evidence type="ECO:0000313" key="3">
    <source>
        <dbReference type="Proteomes" id="UP000252038"/>
    </source>
</evidence>
<evidence type="ECO:0000313" key="1">
    <source>
        <dbReference type="EMBL" id="AXE33540.1"/>
    </source>
</evidence>